<gene>
    <name evidence="1" type="ORF">L1987_79678</name>
</gene>
<evidence type="ECO:0000313" key="2">
    <source>
        <dbReference type="Proteomes" id="UP001056120"/>
    </source>
</evidence>
<name>A0ACB8YJT1_9ASTR</name>
<sequence>MDNIVSTSGRMLQILVYHSYSLVWWANPFIKDGESPRVSMRTPYANPTSLIGIVWQTSLRIVSPRGCSLDTLGKSHIPNWDGGANLIEDDGSDVPRMLMANKTPP</sequence>
<protein>
    <submittedName>
        <fullName evidence="1">Uncharacterized protein</fullName>
    </submittedName>
</protein>
<accession>A0ACB8YJT1</accession>
<evidence type="ECO:0000313" key="1">
    <source>
        <dbReference type="EMBL" id="KAI3686009.1"/>
    </source>
</evidence>
<dbReference type="EMBL" id="CM042044">
    <property type="protein sequence ID" value="KAI3686009.1"/>
    <property type="molecule type" value="Genomic_DNA"/>
</dbReference>
<comment type="caution">
    <text evidence="1">The sequence shown here is derived from an EMBL/GenBank/DDBJ whole genome shotgun (WGS) entry which is preliminary data.</text>
</comment>
<dbReference type="Proteomes" id="UP001056120">
    <property type="component" value="Linkage Group LG27"/>
</dbReference>
<proteinExistence type="predicted"/>
<reference evidence="2" key="1">
    <citation type="journal article" date="2022" name="Mol. Ecol. Resour.">
        <title>The genomes of chicory, endive, great burdock and yacon provide insights into Asteraceae palaeo-polyploidization history and plant inulin production.</title>
        <authorList>
            <person name="Fan W."/>
            <person name="Wang S."/>
            <person name="Wang H."/>
            <person name="Wang A."/>
            <person name="Jiang F."/>
            <person name="Liu H."/>
            <person name="Zhao H."/>
            <person name="Xu D."/>
            <person name="Zhang Y."/>
        </authorList>
    </citation>
    <scope>NUCLEOTIDE SEQUENCE [LARGE SCALE GENOMIC DNA]</scope>
    <source>
        <strain evidence="2">cv. Yunnan</strain>
    </source>
</reference>
<reference evidence="1 2" key="2">
    <citation type="journal article" date="2022" name="Mol. Ecol. Resour.">
        <title>The genomes of chicory, endive, great burdock and yacon provide insights into Asteraceae paleo-polyploidization history and plant inulin production.</title>
        <authorList>
            <person name="Fan W."/>
            <person name="Wang S."/>
            <person name="Wang H."/>
            <person name="Wang A."/>
            <person name="Jiang F."/>
            <person name="Liu H."/>
            <person name="Zhao H."/>
            <person name="Xu D."/>
            <person name="Zhang Y."/>
        </authorList>
    </citation>
    <scope>NUCLEOTIDE SEQUENCE [LARGE SCALE GENOMIC DNA]</scope>
    <source>
        <strain evidence="2">cv. Yunnan</strain>
        <tissue evidence="1">Leaves</tissue>
    </source>
</reference>
<keyword evidence="2" id="KW-1185">Reference proteome</keyword>
<organism evidence="1 2">
    <name type="scientific">Smallanthus sonchifolius</name>
    <dbReference type="NCBI Taxonomy" id="185202"/>
    <lineage>
        <taxon>Eukaryota</taxon>
        <taxon>Viridiplantae</taxon>
        <taxon>Streptophyta</taxon>
        <taxon>Embryophyta</taxon>
        <taxon>Tracheophyta</taxon>
        <taxon>Spermatophyta</taxon>
        <taxon>Magnoliopsida</taxon>
        <taxon>eudicotyledons</taxon>
        <taxon>Gunneridae</taxon>
        <taxon>Pentapetalae</taxon>
        <taxon>asterids</taxon>
        <taxon>campanulids</taxon>
        <taxon>Asterales</taxon>
        <taxon>Asteraceae</taxon>
        <taxon>Asteroideae</taxon>
        <taxon>Heliantheae alliance</taxon>
        <taxon>Millerieae</taxon>
        <taxon>Smallanthus</taxon>
    </lineage>
</organism>